<evidence type="ECO:0000313" key="2">
    <source>
        <dbReference type="Proteomes" id="UP000266723"/>
    </source>
</evidence>
<protein>
    <submittedName>
        <fullName evidence="1">Uncharacterized protein</fullName>
    </submittedName>
</protein>
<dbReference type="EMBL" id="QGKV02002055">
    <property type="protein sequence ID" value="KAF3495485.1"/>
    <property type="molecule type" value="Genomic_DNA"/>
</dbReference>
<comment type="caution">
    <text evidence="1">The sequence shown here is derived from an EMBL/GenBank/DDBJ whole genome shotgun (WGS) entry which is preliminary data.</text>
</comment>
<accession>A0ABQ7ACV2</accession>
<evidence type="ECO:0000313" key="1">
    <source>
        <dbReference type="EMBL" id="KAF3495485.1"/>
    </source>
</evidence>
<sequence>MAQTKLNVNAIAKKIQKMYIEESYKPQENNKTESILETEELIKPRRRRRGRGNRGFSAKCYSVYFTSMFLTREREERWGVMASGCGLLKLCSSDVSLCM</sequence>
<keyword evidence="2" id="KW-1185">Reference proteome</keyword>
<name>A0ABQ7ACV2_BRACR</name>
<proteinExistence type="predicted"/>
<gene>
    <name evidence="1" type="ORF">DY000_02055059</name>
</gene>
<organism evidence="1 2">
    <name type="scientific">Brassica cretica</name>
    <name type="common">Mustard</name>
    <dbReference type="NCBI Taxonomy" id="69181"/>
    <lineage>
        <taxon>Eukaryota</taxon>
        <taxon>Viridiplantae</taxon>
        <taxon>Streptophyta</taxon>
        <taxon>Embryophyta</taxon>
        <taxon>Tracheophyta</taxon>
        <taxon>Spermatophyta</taxon>
        <taxon>Magnoliopsida</taxon>
        <taxon>eudicotyledons</taxon>
        <taxon>Gunneridae</taxon>
        <taxon>Pentapetalae</taxon>
        <taxon>rosids</taxon>
        <taxon>malvids</taxon>
        <taxon>Brassicales</taxon>
        <taxon>Brassicaceae</taxon>
        <taxon>Brassiceae</taxon>
        <taxon>Brassica</taxon>
    </lineage>
</organism>
<dbReference type="Proteomes" id="UP000266723">
    <property type="component" value="Unassembled WGS sequence"/>
</dbReference>
<reference evidence="1 2" key="1">
    <citation type="journal article" date="2020" name="BMC Genomics">
        <title>Intraspecific diversification of the crop wild relative Brassica cretica Lam. using demographic model selection.</title>
        <authorList>
            <person name="Kioukis A."/>
            <person name="Michalopoulou V.A."/>
            <person name="Briers L."/>
            <person name="Pirintsos S."/>
            <person name="Studholme D.J."/>
            <person name="Pavlidis P."/>
            <person name="Sarris P.F."/>
        </authorList>
    </citation>
    <scope>NUCLEOTIDE SEQUENCE [LARGE SCALE GENOMIC DNA]</scope>
    <source>
        <strain evidence="2">cv. PFS-1207/04</strain>
    </source>
</reference>